<sequence length="592" mass="66088">MAASSKASWLSRWFRLKHYSAAIDATSIEGASIEDVLAVSEEGVLAAVTTEKVPPEDLLVDHHHLEIAAPYFDKSYYLAKNTDVRDANIDPLKHFLIWGWRERRNPSLSFDVNFYLQTYPDVAAADVNPLIHFIMAGQAEGREARDPLGIWRRRLEAARAPSKGGTAASLNNQAVDQIDGDELIDRLNISQMGSGLIISFSHDDYTRSCGGVQNVIVDEQKAFNRAQWNYLHVSPMRPLQSLADILTIPADFIVAIRIDGTFLGHIAFDEFIAALVKTEARERGIKCIIHHLMGFSPELILKLFDITQIKSPVVWVHDLFTVCENYTLLRNDITFCGGPPPDSMACDICCYGEGRSEHYGRIQNFFQTTHPIVLAPSEFALEKWRHFELPHQQGVVVPPARLVFAEERFSIHTAPQQTLRVAYVGQRVFHKGWSVFEELALRFRQDQRYEFIQLGMPSHEVVLPDCIGYCHVQVGPDDHDAMIHALAAAHIDIVVLWPMWPETFCYVAHEALAAGVFIVTHKGAGNVDPVVTVQAPEQGIVLPDQSSLFALFETGDIIQLATKAVRRRGALIAGGGTADWLLRDNPALLAFG</sequence>
<dbReference type="EMBL" id="CP001016">
    <property type="protein sequence ID" value="ACB94168.1"/>
    <property type="molecule type" value="Genomic_DNA"/>
</dbReference>
<dbReference type="STRING" id="395963.Bind_0516"/>
<evidence type="ECO:0008006" key="3">
    <source>
        <dbReference type="Google" id="ProtNLM"/>
    </source>
</evidence>
<reference evidence="1 2" key="2">
    <citation type="journal article" date="2010" name="J. Bacteriol.">
        <title>Complete genome sequence of Beijerinckia indica subsp. indica.</title>
        <authorList>
            <person name="Tamas I."/>
            <person name="Dedysh S.N."/>
            <person name="Liesack W."/>
            <person name="Stott M.B."/>
            <person name="Alam M."/>
            <person name="Murrell J.C."/>
            <person name="Dunfield P.F."/>
        </authorList>
    </citation>
    <scope>NUCLEOTIDE SEQUENCE [LARGE SCALE GENOMIC DNA]</scope>
    <source>
        <strain evidence="2">ATCC 9039 / DSM 1715 / NCIMB 8712</strain>
    </source>
</reference>
<dbReference type="KEGG" id="bid:Bind_0516"/>
<dbReference type="HOGENOM" id="CLU_509821_0_0_5"/>
<dbReference type="eggNOG" id="COG0438">
    <property type="taxonomic scope" value="Bacteria"/>
</dbReference>
<protein>
    <recommendedName>
        <fullName evidence="3">Glycosyl transferase group 1</fullName>
    </recommendedName>
</protein>
<dbReference type="CAZy" id="GT4">
    <property type="family name" value="Glycosyltransferase Family 4"/>
</dbReference>
<dbReference type="AlphaFoldDB" id="B2IEX7"/>
<evidence type="ECO:0000313" key="1">
    <source>
        <dbReference type="EMBL" id="ACB94168.1"/>
    </source>
</evidence>
<reference evidence="2" key="1">
    <citation type="submission" date="2008-03" db="EMBL/GenBank/DDBJ databases">
        <title>Complete sequence of chromosome of Beijerinckia indica subsp. indica ATCC 9039.</title>
        <authorList>
            <consortium name="US DOE Joint Genome Institute"/>
            <person name="Copeland A."/>
            <person name="Lucas S."/>
            <person name="Lapidus A."/>
            <person name="Glavina del Rio T."/>
            <person name="Dalin E."/>
            <person name="Tice H."/>
            <person name="Bruce D."/>
            <person name="Goodwin L."/>
            <person name="Pitluck S."/>
            <person name="LaButti K."/>
            <person name="Schmutz J."/>
            <person name="Larimer F."/>
            <person name="Land M."/>
            <person name="Hauser L."/>
            <person name="Kyrpides N."/>
            <person name="Mikhailova N."/>
            <person name="Dunfield P.F."/>
            <person name="Dedysh S.N."/>
            <person name="Liesack W."/>
            <person name="Saw J.H."/>
            <person name="Alam M."/>
            <person name="Chen Y."/>
            <person name="Murrell J.C."/>
            <person name="Richardson P."/>
        </authorList>
    </citation>
    <scope>NUCLEOTIDE SEQUENCE [LARGE SCALE GENOMIC DNA]</scope>
    <source>
        <strain evidence="2">ATCC 9039 / DSM 1715 / NCIMB 8712</strain>
    </source>
</reference>
<proteinExistence type="predicted"/>
<keyword evidence="2" id="KW-1185">Reference proteome</keyword>
<dbReference type="Proteomes" id="UP000001695">
    <property type="component" value="Chromosome"/>
</dbReference>
<evidence type="ECO:0000313" key="2">
    <source>
        <dbReference type="Proteomes" id="UP000001695"/>
    </source>
</evidence>
<dbReference type="Gene3D" id="3.40.50.2000">
    <property type="entry name" value="Glycogen Phosphorylase B"/>
    <property type="match status" value="1"/>
</dbReference>
<accession>B2IEX7</accession>
<dbReference type="SUPFAM" id="SSF53756">
    <property type="entry name" value="UDP-Glycosyltransferase/glycogen phosphorylase"/>
    <property type="match status" value="1"/>
</dbReference>
<name>B2IEX7_BEII9</name>
<gene>
    <name evidence="1" type="ordered locus">Bind_0516</name>
</gene>
<organism evidence="1 2">
    <name type="scientific">Beijerinckia indica subsp. indica (strain ATCC 9039 / DSM 1715 / NCIMB 8712)</name>
    <dbReference type="NCBI Taxonomy" id="395963"/>
    <lineage>
        <taxon>Bacteria</taxon>
        <taxon>Pseudomonadati</taxon>
        <taxon>Pseudomonadota</taxon>
        <taxon>Alphaproteobacteria</taxon>
        <taxon>Hyphomicrobiales</taxon>
        <taxon>Beijerinckiaceae</taxon>
        <taxon>Beijerinckia</taxon>
    </lineage>
</organism>